<keyword evidence="1" id="KW-0472">Membrane</keyword>
<sequence>MKSESWEHVTLDGILPLLIAASPTLVAICFREGHIVQVVAAVVAPVLAAFLRAAIGIHQLENVSGGHPNWGRQILFSLGIVLLLLSEIFVSTLQFAQNEALSAWFFPAGLFCFYLTVMQLALSPDSDHQRQQIGSTVDNVIWD</sequence>
<evidence type="ECO:0000256" key="1">
    <source>
        <dbReference type="SAM" id="Phobius"/>
    </source>
</evidence>
<dbReference type="OrthoDB" id="9835534at2"/>
<keyword evidence="1" id="KW-0812">Transmembrane</keyword>
<keyword evidence="1" id="KW-1133">Transmembrane helix</keyword>
<keyword evidence="3" id="KW-1185">Reference proteome</keyword>
<feature type="transmembrane region" description="Helical" evidence="1">
    <location>
        <begin position="74"/>
        <end position="95"/>
    </location>
</feature>
<organism evidence="2 3">
    <name type="scientific">Thalassoglobus neptunius</name>
    <dbReference type="NCBI Taxonomy" id="1938619"/>
    <lineage>
        <taxon>Bacteria</taxon>
        <taxon>Pseudomonadati</taxon>
        <taxon>Planctomycetota</taxon>
        <taxon>Planctomycetia</taxon>
        <taxon>Planctomycetales</taxon>
        <taxon>Planctomycetaceae</taxon>
        <taxon>Thalassoglobus</taxon>
    </lineage>
</organism>
<evidence type="ECO:0000313" key="2">
    <source>
        <dbReference type="EMBL" id="TWT51620.1"/>
    </source>
</evidence>
<accession>A0A5C5WLS3</accession>
<dbReference type="Proteomes" id="UP000317243">
    <property type="component" value="Unassembled WGS sequence"/>
</dbReference>
<gene>
    <name evidence="2" type="ORF">KOR42_35080</name>
</gene>
<evidence type="ECO:0000313" key="3">
    <source>
        <dbReference type="Proteomes" id="UP000317243"/>
    </source>
</evidence>
<name>A0A5C5WLS3_9PLAN</name>
<reference evidence="2 3" key="1">
    <citation type="submission" date="2019-02" db="EMBL/GenBank/DDBJ databases">
        <title>Deep-cultivation of Planctomycetes and their phenomic and genomic characterization uncovers novel biology.</title>
        <authorList>
            <person name="Wiegand S."/>
            <person name="Jogler M."/>
            <person name="Boedeker C."/>
            <person name="Pinto D."/>
            <person name="Vollmers J."/>
            <person name="Rivas-Marin E."/>
            <person name="Kohn T."/>
            <person name="Peeters S.H."/>
            <person name="Heuer A."/>
            <person name="Rast P."/>
            <person name="Oberbeckmann S."/>
            <person name="Bunk B."/>
            <person name="Jeske O."/>
            <person name="Meyerdierks A."/>
            <person name="Storesund J.E."/>
            <person name="Kallscheuer N."/>
            <person name="Luecker S."/>
            <person name="Lage O.M."/>
            <person name="Pohl T."/>
            <person name="Merkel B.J."/>
            <person name="Hornburger P."/>
            <person name="Mueller R.-W."/>
            <person name="Bruemmer F."/>
            <person name="Labrenz M."/>
            <person name="Spormann A.M."/>
            <person name="Op Den Camp H."/>
            <person name="Overmann J."/>
            <person name="Amann R."/>
            <person name="Jetten M.S.M."/>
            <person name="Mascher T."/>
            <person name="Medema M.H."/>
            <person name="Devos D.P."/>
            <person name="Kaster A.-K."/>
            <person name="Ovreas L."/>
            <person name="Rohde M."/>
            <person name="Galperin M.Y."/>
            <person name="Jogler C."/>
        </authorList>
    </citation>
    <scope>NUCLEOTIDE SEQUENCE [LARGE SCALE GENOMIC DNA]</scope>
    <source>
        <strain evidence="2 3">KOR42</strain>
    </source>
</reference>
<dbReference type="EMBL" id="SIHI01000012">
    <property type="protein sequence ID" value="TWT51620.1"/>
    <property type="molecule type" value="Genomic_DNA"/>
</dbReference>
<protein>
    <submittedName>
        <fullName evidence="2">Uncharacterized protein</fullName>
    </submittedName>
</protein>
<feature type="transmembrane region" description="Helical" evidence="1">
    <location>
        <begin position="101"/>
        <end position="122"/>
    </location>
</feature>
<dbReference type="AlphaFoldDB" id="A0A5C5WLS3"/>
<comment type="caution">
    <text evidence="2">The sequence shown here is derived from an EMBL/GenBank/DDBJ whole genome shotgun (WGS) entry which is preliminary data.</text>
</comment>
<feature type="transmembrane region" description="Helical" evidence="1">
    <location>
        <begin position="34"/>
        <end position="53"/>
    </location>
</feature>
<dbReference type="RefSeq" id="WP_146510957.1">
    <property type="nucleotide sequence ID" value="NZ_SIHI01000012.1"/>
</dbReference>
<proteinExistence type="predicted"/>
<feature type="transmembrane region" description="Helical" evidence="1">
    <location>
        <begin position="9"/>
        <end position="28"/>
    </location>
</feature>